<keyword evidence="2" id="KW-1185">Reference proteome</keyword>
<gene>
    <name evidence="1" type="ORF">FAZ95_27570</name>
</gene>
<dbReference type="Proteomes" id="UP000298656">
    <property type="component" value="Chromosome 2"/>
</dbReference>
<evidence type="ECO:0000313" key="2">
    <source>
        <dbReference type="Proteomes" id="UP000298656"/>
    </source>
</evidence>
<reference evidence="1 2" key="1">
    <citation type="submission" date="2019-05" db="EMBL/GenBank/DDBJ databases">
        <title>Burkholderia sp. DHOD12, isolated from subtropical forest soil.</title>
        <authorList>
            <person name="Gao Z.-H."/>
            <person name="Qiu L.-H."/>
        </authorList>
    </citation>
    <scope>NUCLEOTIDE SEQUENCE [LARGE SCALE GENOMIC DNA]</scope>
    <source>
        <strain evidence="1 2">DHOD12</strain>
    </source>
</reference>
<accession>A0A4P8IY34</accession>
<proteinExistence type="predicted"/>
<evidence type="ECO:0000313" key="1">
    <source>
        <dbReference type="EMBL" id="QCP52875.1"/>
    </source>
</evidence>
<dbReference type="KEGG" id="tvl:FAZ95_27570"/>
<dbReference type="AlphaFoldDB" id="A0A4P8IY34"/>
<name>A0A4P8IY34_9BURK</name>
<dbReference type="EMBL" id="CP040078">
    <property type="protein sequence ID" value="QCP52875.1"/>
    <property type="molecule type" value="Genomic_DNA"/>
</dbReference>
<dbReference type="RefSeq" id="WP_137335646.1">
    <property type="nucleotide sequence ID" value="NZ_CP040078.1"/>
</dbReference>
<dbReference type="OrthoDB" id="8974285at2"/>
<organism evidence="1 2">
    <name type="scientific">Trinickia violacea</name>
    <dbReference type="NCBI Taxonomy" id="2571746"/>
    <lineage>
        <taxon>Bacteria</taxon>
        <taxon>Pseudomonadati</taxon>
        <taxon>Pseudomonadota</taxon>
        <taxon>Betaproteobacteria</taxon>
        <taxon>Burkholderiales</taxon>
        <taxon>Burkholderiaceae</taxon>
        <taxon>Trinickia</taxon>
    </lineage>
</organism>
<protein>
    <submittedName>
        <fullName evidence="1">Uncharacterized protein</fullName>
    </submittedName>
</protein>
<sequence length="288" mass="32093">MANLLRNNGIHIEAQITLVAGNQLPFKVSGLGPNRRHLILVSNHRSVRVMPISVDHRNIEQRLMLEVSECGVSCSQIAHVDAYVSDERGHPLSPDLHKRLAVRILPKLELPPVATDTGMLARMLISENAGPEHRRFVNLNEAREAMQWMVVVLRNRLELGARHFAAGQHASTLEALIKAPNQVDGFEKYPNIGTLQQRLIDKALKNANDGTHRLNEQYRDFIETVLAVARGELRSADPCPTGLYAWRTRGEKSPGGNFVKFTTKGGQDFYTLTSDFVSKAQSQAGERP</sequence>